<dbReference type="AlphaFoldDB" id="A0A1E7FTP3"/>
<evidence type="ECO:0000256" key="1">
    <source>
        <dbReference type="SAM" id="MobiDB-lite"/>
    </source>
</evidence>
<gene>
    <name evidence="3" type="ORF">FRACYDRAFT_235165</name>
</gene>
<feature type="region of interest" description="Disordered" evidence="1">
    <location>
        <begin position="179"/>
        <end position="207"/>
    </location>
</feature>
<dbReference type="OrthoDB" id="42790at2759"/>
<dbReference type="Proteomes" id="UP000095751">
    <property type="component" value="Unassembled WGS sequence"/>
</dbReference>
<evidence type="ECO:0000313" key="4">
    <source>
        <dbReference type="Proteomes" id="UP000095751"/>
    </source>
</evidence>
<keyword evidence="4" id="KW-1185">Reference proteome</keyword>
<evidence type="ECO:0000313" key="3">
    <source>
        <dbReference type="EMBL" id="OEU21540.1"/>
    </source>
</evidence>
<name>A0A1E7FTP3_9STRA</name>
<protein>
    <recommendedName>
        <fullName evidence="2">Ysc84 actin-binding domain-containing protein</fullName>
    </recommendedName>
</protein>
<accession>A0A1E7FTP3</accession>
<proteinExistence type="predicted"/>
<dbReference type="InterPro" id="IPR007461">
    <property type="entry name" value="Ysc84_actin-binding"/>
</dbReference>
<reference evidence="3 4" key="1">
    <citation type="submission" date="2016-09" db="EMBL/GenBank/DDBJ databases">
        <title>Extensive genetic diversity and differential bi-allelic expression allows diatom success in the polar Southern Ocean.</title>
        <authorList>
            <consortium name="DOE Joint Genome Institute"/>
            <person name="Mock T."/>
            <person name="Otillar R.P."/>
            <person name="Strauss J."/>
            <person name="Dupont C."/>
            <person name="Frickenhaus S."/>
            <person name="Maumus F."/>
            <person name="Mcmullan M."/>
            <person name="Sanges R."/>
            <person name="Schmutz J."/>
            <person name="Toseland A."/>
            <person name="Valas R."/>
            <person name="Veluchamy A."/>
            <person name="Ward B.J."/>
            <person name="Allen A."/>
            <person name="Barry K."/>
            <person name="Falciatore A."/>
            <person name="Ferrante M."/>
            <person name="Fortunato A.E."/>
            <person name="Gloeckner G."/>
            <person name="Gruber A."/>
            <person name="Hipkin R."/>
            <person name="Janech M."/>
            <person name="Kroth P."/>
            <person name="Leese F."/>
            <person name="Lindquist E."/>
            <person name="Lyon B.R."/>
            <person name="Martin J."/>
            <person name="Mayer C."/>
            <person name="Parker M."/>
            <person name="Quesneville H."/>
            <person name="Raymond J."/>
            <person name="Uhlig C."/>
            <person name="Valentin K.U."/>
            <person name="Worden A.Z."/>
            <person name="Armbrust E.V."/>
            <person name="Bowler C."/>
            <person name="Green B."/>
            <person name="Moulton V."/>
            <person name="Van Oosterhout C."/>
            <person name="Grigoriev I."/>
        </authorList>
    </citation>
    <scope>NUCLEOTIDE SEQUENCE [LARGE SCALE GENOMIC DNA]</scope>
    <source>
        <strain evidence="3 4">CCMP1102</strain>
    </source>
</reference>
<sequence length="207" mass="22393">MESFKNQETCRPYFENAYGYAVFESITKVGIFVVGGAGGVGDVCIDTNDVGGDDERKRDIKYKKVGTSTMVQASIGPQLGGQMYKMIIFFETEREYKHFISTDNFEFGADANAVALTASAGAAVSTIDNNLSIGAGIAGTNHQHAFGLNTLQYMKGMAIFTSTVGGLMYEASLSGQKYNFTPTNTNGDEKEDKEPKLEGMNQSCQTE</sequence>
<feature type="compositionally biased region" description="Basic and acidic residues" evidence="1">
    <location>
        <begin position="187"/>
        <end position="197"/>
    </location>
</feature>
<feature type="domain" description="Ysc84 actin-binding" evidence="2">
    <location>
        <begin position="72"/>
        <end position="176"/>
    </location>
</feature>
<evidence type="ECO:0000259" key="2">
    <source>
        <dbReference type="Pfam" id="PF04366"/>
    </source>
</evidence>
<dbReference type="Pfam" id="PF04366">
    <property type="entry name" value="Ysc84"/>
    <property type="match status" value="1"/>
</dbReference>
<dbReference type="EMBL" id="KV784354">
    <property type="protein sequence ID" value="OEU21540.1"/>
    <property type="molecule type" value="Genomic_DNA"/>
</dbReference>
<organism evidence="3 4">
    <name type="scientific">Fragilariopsis cylindrus CCMP1102</name>
    <dbReference type="NCBI Taxonomy" id="635003"/>
    <lineage>
        <taxon>Eukaryota</taxon>
        <taxon>Sar</taxon>
        <taxon>Stramenopiles</taxon>
        <taxon>Ochrophyta</taxon>
        <taxon>Bacillariophyta</taxon>
        <taxon>Bacillariophyceae</taxon>
        <taxon>Bacillariophycidae</taxon>
        <taxon>Bacillariales</taxon>
        <taxon>Bacillariaceae</taxon>
        <taxon>Fragilariopsis</taxon>
    </lineage>
</organism>
<dbReference type="InParanoid" id="A0A1E7FTP3"/>
<dbReference type="KEGG" id="fcy:FRACYDRAFT_235165"/>